<dbReference type="PROSITE" id="PS50876">
    <property type="entry name" value="ZF_INTEGRASE"/>
    <property type="match status" value="1"/>
</dbReference>
<dbReference type="GeneTree" id="ENSGT00670000098165"/>
<dbReference type="Pfam" id="PF00075">
    <property type="entry name" value="RNase_H"/>
    <property type="match status" value="1"/>
</dbReference>
<evidence type="ECO:0000259" key="11">
    <source>
        <dbReference type="PROSITE" id="PS50876"/>
    </source>
</evidence>
<evidence type="ECO:0000259" key="13">
    <source>
        <dbReference type="PROSITE" id="PS50879"/>
    </source>
</evidence>
<dbReference type="GO" id="GO:0004523">
    <property type="term" value="F:RNA-DNA hybrid ribonuclease activity"/>
    <property type="evidence" value="ECO:0007669"/>
    <property type="project" value="InterPro"/>
</dbReference>
<dbReference type="InterPro" id="IPR003308">
    <property type="entry name" value="Integrase_Zn-bd_dom_N"/>
</dbReference>
<dbReference type="InterPro" id="IPR043502">
    <property type="entry name" value="DNA/RNA_pol_sf"/>
</dbReference>
<dbReference type="SUPFAM" id="SSF56672">
    <property type="entry name" value="DNA/RNA polymerases"/>
    <property type="match status" value="1"/>
</dbReference>
<evidence type="ECO:0000313" key="15">
    <source>
        <dbReference type="Ensembl" id="ENSSHAP00000035730.1"/>
    </source>
</evidence>
<reference evidence="15" key="2">
    <citation type="submission" date="2025-08" db="UniProtKB">
        <authorList>
            <consortium name="Ensembl"/>
        </authorList>
    </citation>
    <scope>IDENTIFICATION</scope>
</reference>
<dbReference type="InterPro" id="IPR017856">
    <property type="entry name" value="Integrase-like_N"/>
</dbReference>
<evidence type="ECO:0000256" key="2">
    <source>
        <dbReference type="ARBA" id="ARBA00022679"/>
    </source>
</evidence>
<evidence type="ECO:0000256" key="10">
    <source>
        <dbReference type="PROSITE-ProRule" id="PRU00450"/>
    </source>
</evidence>
<dbReference type="Pfam" id="PF00665">
    <property type="entry name" value="rve"/>
    <property type="match status" value="1"/>
</dbReference>
<keyword evidence="8" id="KW-0695">RNA-directed DNA polymerase</keyword>
<keyword evidence="9" id="KW-0238">DNA-binding</keyword>
<reference evidence="15" key="3">
    <citation type="submission" date="2025-09" db="UniProtKB">
        <authorList>
            <consortium name="Ensembl"/>
        </authorList>
    </citation>
    <scope>IDENTIFICATION</scope>
</reference>
<dbReference type="PROSITE" id="PS50878">
    <property type="entry name" value="RT_POL"/>
    <property type="match status" value="1"/>
</dbReference>
<accession>A0A7N4V336</accession>
<keyword evidence="5" id="KW-0479">Metal-binding</keyword>
<name>A0A7N4V336_SARHA</name>
<dbReference type="Gene3D" id="1.10.10.200">
    <property type="match status" value="1"/>
</dbReference>
<dbReference type="Gene3D" id="3.30.420.10">
    <property type="entry name" value="Ribonuclease H-like superfamily/Ribonuclease H"/>
    <property type="match status" value="2"/>
</dbReference>
<dbReference type="GO" id="GO:0035613">
    <property type="term" value="F:RNA stem-loop binding"/>
    <property type="evidence" value="ECO:0007669"/>
    <property type="project" value="TreeGrafter"/>
</dbReference>
<dbReference type="GO" id="GO:0015074">
    <property type="term" value="P:DNA integration"/>
    <property type="evidence" value="ECO:0007669"/>
    <property type="project" value="InterPro"/>
</dbReference>
<keyword evidence="16" id="KW-1185">Reference proteome</keyword>
<evidence type="ECO:0000259" key="12">
    <source>
        <dbReference type="PROSITE" id="PS50878"/>
    </source>
</evidence>
<dbReference type="PANTHER" id="PTHR41694">
    <property type="entry name" value="ENDOGENOUS RETROVIRUS GROUP K MEMBER POL PROTEIN"/>
    <property type="match status" value="1"/>
</dbReference>
<evidence type="ECO:0000256" key="3">
    <source>
        <dbReference type="ARBA" id="ARBA00022695"/>
    </source>
</evidence>
<feature type="domain" description="Integrase-type" evidence="11">
    <location>
        <begin position="425"/>
        <end position="466"/>
    </location>
</feature>
<dbReference type="InterPro" id="IPR010661">
    <property type="entry name" value="RVT_thumb"/>
</dbReference>
<keyword evidence="2" id="KW-0808">Transferase</keyword>
<dbReference type="GO" id="GO:0008270">
    <property type="term" value="F:zinc ion binding"/>
    <property type="evidence" value="ECO:0007669"/>
    <property type="project" value="UniProtKB-KW"/>
</dbReference>
<keyword evidence="6" id="KW-0255">Endonuclease</keyword>
<feature type="domain" description="RNase H type-1" evidence="13">
    <location>
        <begin position="291"/>
        <end position="423"/>
    </location>
</feature>
<feature type="domain" description="Reverse transcriptase" evidence="12">
    <location>
        <begin position="1"/>
        <end position="81"/>
    </location>
</feature>
<keyword evidence="3" id="KW-0548">Nucleotidyltransferase</keyword>
<dbReference type="PROSITE" id="PS50994">
    <property type="entry name" value="INTEGRASE"/>
    <property type="match status" value="1"/>
</dbReference>
<dbReference type="InterPro" id="IPR036397">
    <property type="entry name" value="RNaseH_sf"/>
</dbReference>
<sequence>MKNSPTMCQMYVAAALTPVRKAFPKVMLLHYMDDILGCAPEEQMLEACLQKTMETLRNYKLHIAPEKIQRHAPFQYLGYEVYPKVLTVQKLSLRTEKLNTLNDFQKLIGDIQWMCPVLGLTTYQLQPLYDILRGDSALNSPHQLTKEAQEALREVELALSNVVERVTQKPLEISVFATQEAPTAVLHQGDSVIEWVNLPAQPEQSLTPYPVLVARILLKAIKRAVQLSGIRPDKIYTFYTNAQINVCCETIPEWQILLAMAPNFTHGSPLKITRLLHNWRWILEEKVSKVPLKGPTIFTDASKHNICAVYSRDLTIKRVVRTPFQSTQQNELYAIILALTYYPGDINIISDSAYSVGVVQRIATAQIKFVASNIYQLFKELQEQVRKHPGKIYILHVHSHSGLPGPIFDGNSKADSLLTMLANTPLFQEAQESHFKYHQAARALRLQFGITREEARSIVKACTACLPFHAPTLPPGKNPCGLRPNEIWQMDVTHYKSFGCLSFIHVVVDTFSGFTFAIPAAKETA</sequence>
<protein>
    <submittedName>
        <fullName evidence="15">Uncharacterized protein</fullName>
    </submittedName>
</protein>
<dbReference type="GO" id="GO:0003677">
    <property type="term" value="F:DNA binding"/>
    <property type="evidence" value="ECO:0007669"/>
    <property type="project" value="UniProtKB-KW"/>
</dbReference>
<keyword evidence="7" id="KW-0378">Hydrolase</keyword>
<evidence type="ECO:0000256" key="6">
    <source>
        <dbReference type="ARBA" id="ARBA00022759"/>
    </source>
</evidence>
<dbReference type="InterPro" id="IPR001584">
    <property type="entry name" value="Integrase_cat-core"/>
</dbReference>
<dbReference type="InterPro" id="IPR002156">
    <property type="entry name" value="RNaseH_domain"/>
</dbReference>
<dbReference type="GO" id="GO:0003964">
    <property type="term" value="F:RNA-directed DNA polymerase activity"/>
    <property type="evidence" value="ECO:0007669"/>
    <property type="project" value="UniProtKB-KW"/>
</dbReference>
<evidence type="ECO:0000259" key="14">
    <source>
        <dbReference type="PROSITE" id="PS50994"/>
    </source>
</evidence>
<comment type="similarity">
    <text evidence="1">Belongs to the beta type-B retroviral polymerase family. HERV class-II K(HML-2) pol subfamily.</text>
</comment>
<dbReference type="Proteomes" id="UP000007648">
    <property type="component" value="Unassembled WGS sequence"/>
</dbReference>
<evidence type="ECO:0000313" key="16">
    <source>
        <dbReference type="Proteomes" id="UP000007648"/>
    </source>
</evidence>
<dbReference type="SUPFAM" id="SSF46919">
    <property type="entry name" value="N-terminal Zn binding domain of HIV integrase"/>
    <property type="match status" value="1"/>
</dbReference>
<evidence type="ECO:0000256" key="9">
    <source>
        <dbReference type="ARBA" id="ARBA00023125"/>
    </source>
</evidence>
<dbReference type="Gene3D" id="3.30.70.270">
    <property type="match status" value="2"/>
</dbReference>
<dbReference type="Pfam" id="PF02022">
    <property type="entry name" value="Integrase_Zn"/>
    <property type="match status" value="1"/>
</dbReference>
<evidence type="ECO:0000256" key="4">
    <source>
        <dbReference type="ARBA" id="ARBA00022722"/>
    </source>
</evidence>
<dbReference type="Pfam" id="PF00078">
    <property type="entry name" value="RVT_1"/>
    <property type="match status" value="1"/>
</dbReference>
<dbReference type="Ensembl" id="ENSSHAT00000037976.1">
    <property type="protein sequence ID" value="ENSSHAP00000035730.1"/>
    <property type="gene ID" value="ENSSHAG00000023178.1"/>
</dbReference>
<organism evidence="15 16">
    <name type="scientific">Sarcophilus harrisii</name>
    <name type="common">Tasmanian devil</name>
    <name type="synonym">Sarcophilus laniarius</name>
    <dbReference type="NCBI Taxonomy" id="9305"/>
    <lineage>
        <taxon>Eukaryota</taxon>
        <taxon>Metazoa</taxon>
        <taxon>Chordata</taxon>
        <taxon>Craniata</taxon>
        <taxon>Vertebrata</taxon>
        <taxon>Euteleostomi</taxon>
        <taxon>Mammalia</taxon>
        <taxon>Metatheria</taxon>
        <taxon>Dasyuromorphia</taxon>
        <taxon>Dasyuridae</taxon>
        <taxon>Sarcophilus</taxon>
    </lineage>
</organism>
<dbReference type="InterPro" id="IPR043128">
    <property type="entry name" value="Rev_trsase/Diguanyl_cyclase"/>
</dbReference>
<feature type="domain" description="Integrase catalytic" evidence="14">
    <location>
        <begin position="480"/>
        <end position="525"/>
    </location>
</feature>
<keyword evidence="10" id="KW-0862">Zinc</keyword>
<keyword evidence="10" id="KW-0863">Zinc-finger</keyword>
<reference evidence="15 16" key="1">
    <citation type="journal article" date="2011" name="Proc. Natl. Acad. Sci. U.S.A.">
        <title>Genetic diversity and population structure of the endangered marsupial Sarcophilus harrisii (Tasmanian devil).</title>
        <authorList>
            <person name="Miller W."/>
            <person name="Hayes V.M."/>
            <person name="Ratan A."/>
            <person name="Petersen D.C."/>
            <person name="Wittekindt N.E."/>
            <person name="Miller J."/>
            <person name="Walenz B."/>
            <person name="Knight J."/>
            <person name="Qi J."/>
            <person name="Zhao F."/>
            <person name="Wang Q."/>
            <person name="Bedoya-Reina O.C."/>
            <person name="Katiyar N."/>
            <person name="Tomsho L.P."/>
            <person name="Kasson L.M."/>
            <person name="Hardie R.A."/>
            <person name="Woodbridge P."/>
            <person name="Tindall E.A."/>
            <person name="Bertelsen M.F."/>
            <person name="Dixon D."/>
            <person name="Pyecroft S."/>
            <person name="Helgen K.M."/>
            <person name="Lesk A.M."/>
            <person name="Pringle T.H."/>
            <person name="Patterson N."/>
            <person name="Zhang Y."/>
            <person name="Kreiss A."/>
            <person name="Woods G.M."/>
            <person name="Jones M.E."/>
            <person name="Schuster S.C."/>
        </authorList>
    </citation>
    <scope>NUCLEOTIDE SEQUENCE [LARGE SCALE GENOMIC DNA]</scope>
</reference>
<dbReference type="PANTHER" id="PTHR41694:SF3">
    <property type="entry name" value="RNA-DIRECTED DNA POLYMERASE-RELATED"/>
    <property type="match status" value="1"/>
</dbReference>
<dbReference type="Pfam" id="PF06817">
    <property type="entry name" value="RVT_thumb"/>
    <property type="match status" value="1"/>
</dbReference>
<proteinExistence type="inferred from homology"/>
<dbReference type="InterPro" id="IPR012337">
    <property type="entry name" value="RNaseH-like_sf"/>
</dbReference>
<evidence type="ECO:0000256" key="7">
    <source>
        <dbReference type="ARBA" id="ARBA00022801"/>
    </source>
</evidence>
<evidence type="ECO:0000256" key="1">
    <source>
        <dbReference type="ARBA" id="ARBA00010879"/>
    </source>
</evidence>
<dbReference type="FunCoup" id="A0A7N4V336">
    <property type="interactions" value="61"/>
</dbReference>
<dbReference type="AlphaFoldDB" id="A0A7N4V336"/>
<dbReference type="InterPro" id="IPR000477">
    <property type="entry name" value="RT_dom"/>
</dbReference>
<dbReference type="InParanoid" id="A0A7N4V336"/>
<dbReference type="PROSITE" id="PS50879">
    <property type="entry name" value="RNASE_H_1"/>
    <property type="match status" value="1"/>
</dbReference>
<keyword evidence="4" id="KW-0540">Nuclease</keyword>
<evidence type="ECO:0000256" key="8">
    <source>
        <dbReference type="ARBA" id="ARBA00022918"/>
    </source>
</evidence>
<dbReference type="SUPFAM" id="SSF53098">
    <property type="entry name" value="Ribonuclease H-like"/>
    <property type="match status" value="2"/>
</dbReference>
<evidence type="ECO:0000256" key="5">
    <source>
        <dbReference type="ARBA" id="ARBA00022723"/>
    </source>
</evidence>